<keyword evidence="7 13" id="KW-0812">Transmembrane</keyword>
<evidence type="ECO:0000256" key="11">
    <source>
        <dbReference type="ARBA" id="ARBA00035093"/>
    </source>
</evidence>
<comment type="catalytic activity">
    <reaction evidence="12">
        <text>thiamine diphosphate(out) = thiamine diphosphate(in)</text>
        <dbReference type="Rhea" id="RHEA:75471"/>
        <dbReference type="ChEBI" id="CHEBI:58937"/>
    </reaction>
</comment>
<name>A0AA88RYQ2_TACVA</name>
<dbReference type="GO" id="GO:0015297">
    <property type="term" value="F:antiporter activity"/>
    <property type="evidence" value="ECO:0007669"/>
    <property type="project" value="UniProtKB-KW"/>
</dbReference>
<reference evidence="14" key="1">
    <citation type="submission" date="2023-08" db="EMBL/GenBank/DDBJ databases">
        <title>Pelteobagrus vachellii genome.</title>
        <authorList>
            <person name="Liu H."/>
        </authorList>
    </citation>
    <scope>NUCLEOTIDE SEQUENCE</scope>
    <source>
        <strain evidence="14">PRFRI_2022a</strain>
        <tissue evidence="14">Muscle</tissue>
    </source>
</reference>
<comment type="caution">
    <text evidence="14">The sequence shown here is derived from an EMBL/GenBank/DDBJ whole genome shotgun (WGS) entry which is preliminary data.</text>
</comment>
<comment type="function">
    <text evidence="13">Choline transporter.</text>
</comment>
<feature type="transmembrane region" description="Helical" evidence="13">
    <location>
        <begin position="361"/>
        <end position="383"/>
    </location>
</feature>
<dbReference type="GO" id="GO:0015871">
    <property type="term" value="P:choline transport"/>
    <property type="evidence" value="ECO:0007669"/>
    <property type="project" value="TreeGrafter"/>
</dbReference>
<keyword evidence="5" id="KW-0050">Antiport</keyword>
<feature type="transmembrane region" description="Helical" evidence="13">
    <location>
        <begin position="266"/>
        <end position="284"/>
    </location>
</feature>
<dbReference type="PANTHER" id="PTHR12385:SF37">
    <property type="entry name" value="CHOLINE TRANSPORTER-LIKE PROTEIN 4"/>
    <property type="match status" value="1"/>
</dbReference>
<dbReference type="Proteomes" id="UP001187315">
    <property type="component" value="Unassembled WGS sequence"/>
</dbReference>
<evidence type="ECO:0000256" key="1">
    <source>
        <dbReference type="ARBA" id="ARBA00004141"/>
    </source>
</evidence>
<evidence type="ECO:0000256" key="8">
    <source>
        <dbReference type="ARBA" id="ARBA00022989"/>
    </source>
</evidence>
<comment type="similarity">
    <text evidence="3 13">Belongs to the CTL (choline transporter-like) family.</text>
</comment>
<keyword evidence="6" id="KW-1003">Cell membrane</keyword>
<feature type="transmembrane region" description="Helical" evidence="13">
    <location>
        <begin position="239"/>
        <end position="259"/>
    </location>
</feature>
<dbReference type="InterPro" id="IPR007603">
    <property type="entry name" value="Choline_transptr-like"/>
</dbReference>
<keyword evidence="9 13" id="KW-0472">Membrane</keyword>
<dbReference type="Pfam" id="PF04515">
    <property type="entry name" value="Choline_transpo"/>
    <property type="match status" value="1"/>
</dbReference>
<keyword evidence="4" id="KW-0813">Transport</keyword>
<accession>A0AA88RYQ2</accession>
<keyword evidence="10" id="KW-0325">Glycoprotein</keyword>
<protein>
    <recommendedName>
        <fullName evidence="13">Choline transporter-like protein</fullName>
    </recommendedName>
</protein>
<evidence type="ECO:0000256" key="10">
    <source>
        <dbReference type="ARBA" id="ARBA00023180"/>
    </source>
</evidence>
<evidence type="ECO:0000256" key="6">
    <source>
        <dbReference type="ARBA" id="ARBA00022475"/>
    </source>
</evidence>
<dbReference type="GO" id="GO:0016324">
    <property type="term" value="C:apical plasma membrane"/>
    <property type="evidence" value="ECO:0007669"/>
    <property type="project" value="UniProtKB-SubCell"/>
</dbReference>
<evidence type="ECO:0000256" key="12">
    <source>
        <dbReference type="ARBA" id="ARBA00036880"/>
    </source>
</evidence>
<evidence type="ECO:0000256" key="2">
    <source>
        <dbReference type="ARBA" id="ARBA00004221"/>
    </source>
</evidence>
<gene>
    <name evidence="14" type="ORF">Q7C36_019892</name>
</gene>
<dbReference type="GO" id="GO:0090422">
    <property type="term" value="F:thiamine pyrophosphate transmembrane transporter activity"/>
    <property type="evidence" value="ECO:0007669"/>
    <property type="project" value="TreeGrafter"/>
</dbReference>
<evidence type="ECO:0000256" key="9">
    <source>
        <dbReference type="ARBA" id="ARBA00023136"/>
    </source>
</evidence>
<feature type="transmembrane region" description="Helical" evidence="13">
    <location>
        <begin position="35"/>
        <end position="58"/>
    </location>
</feature>
<keyword evidence="8 13" id="KW-1133">Transmembrane helix</keyword>
<proteinExistence type="inferred from homology"/>
<feature type="transmembrane region" description="Helical" evidence="13">
    <location>
        <begin position="457"/>
        <end position="478"/>
    </location>
</feature>
<evidence type="ECO:0000256" key="5">
    <source>
        <dbReference type="ARBA" id="ARBA00022449"/>
    </source>
</evidence>
<evidence type="ECO:0000313" key="15">
    <source>
        <dbReference type="Proteomes" id="UP001187315"/>
    </source>
</evidence>
<dbReference type="PANTHER" id="PTHR12385">
    <property type="entry name" value="CHOLINE TRANSPORTER-LIKE (SLC FAMILY 44)"/>
    <property type="match status" value="1"/>
</dbReference>
<evidence type="ECO:0000313" key="14">
    <source>
        <dbReference type="EMBL" id="KAK2823292.1"/>
    </source>
</evidence>
<evidence type="ECO:0000256" key="7">
    <source>
        <dbReference type="ARBA" id="ARBA00022692"/>
    </source>
</evidence>
<dbReference type="EMBL" id="JAVHJS010000021">
    <property type="protein sequence ID" value="KAK2823292.1"/>
    <property type="molecule type" value="Genomic_DNA"/>
</dbReference>
<feature type="transmembrane region" description="Helical" evidence="13">
    <location>
        <begin position="653"/>
        <end position="673"/>
    </location>
</feature>
<evidence type="ECO:0000256" key="4">
    <source>
        <dbReference type="ARBA" id="ARBA00022448"/>
    </source>
</evidence>
<dbReference type="AlphaFoldDB" id="A0AA88RYQ2"/>
<comment type="catalytic activity">
    <reaction evidence="11">
        <text>choline(out) + n H(+)(in) = choline(in) + n H(+)(out)</text>
        <dbReference type="Rhea" id="RHEA:75463"/>
        <dbReference type="ChEBI" id="CHEBI:15354"/>
        <dbReference type="ChEBI" id="CHEBI:15378"/>
    </reaction>
</comment>
<feature type="transmembrane region" description="Helical" evidence="13">
    <location>
        <begin position="611"/>
        <end position="633"/>
    </location>
</feature>
<organism evidence="14 15">
    <name type="scientific">Tachysurus vachellii</name>
    <name type="common">Darkbarbel catfish</name>
    <name type="synonym">Pelteobagrus vachellii</name>
    <dbReference type="NCBI Taxonomy" id="175792"/>
    <lineage>
        <taxon>Eukaryota</taxon>
        <taxon>Metazoa</taxon>
        <taxon>Chordata</taxon>
        <taxon>Craniata</taxon>
        <taxon>Vertebrata</taxon>
        <taxon>Euteleostomi</taxon>
        <taxon>Actinopterygii</taxon>
        <taxon>Neopterygii</taxon>
        <taxon>Teleostei</taxon>
        <taxon>Ostariophysi</taxon>
        <taxon>Siluriformes</taxon>
        <taxon>Bagridae</taxon>
        <taxon>Tachysurus</taxon>
    </lineage>
</organism>
<comment type="subcellular location">
    <subcellularLocation>
        <location evidence="2">Apical cell membrane</location>
    </subcellularLocation>
    <subcellularLocation>
        <location evidence="13">Cell membrane</location>
        <topology evidence="13">Multi-pass membrane protein</topology>
    </subcellularLocation>
    <subcellularLocation>
        <location evidence="1">Membrane</location>
        <topology evidence="1">Multi-pass membrane protein</topology>
    </subcellularLocation>
</comment>
<sequence>MKKTQKRNTNKIYGELTPYDPTFSGPVHKRSFTDVLCCLIFVATMVGYVILGGAAWLYGNPQYIIKQQNSAGAFCGIGPDVNKPNLFYFDVLKCASAVDISAATFKGLQCPTTQVCIKKCPSAFWFLPPNAFVEGAKPSDFFQQEFCVPTLDLTQTTFTVQDILDKDLCPAYYTPSTPVRRKCLPSFDPKDVPPDFTVHGSTLNNETIKVLMDTSSSLRTGFDAKSKTVRVIEDLAISWYWILIGLGIALAVSMVLLLLMRCCVSWVVILTCAGLLSLGAYGIYHCNQQYKKHVNSQIRLGDLSLKSELSDYLKVKEIWLACLVIVCLLEFILVMVFISCLRKGLSAALAMMKEVSKAMGVLSSTMAYPLFTFLLVMLCTTFFTVTNVNLMTSGQPVYKTVALNISNAECTAITGVEKCVPETFKASDYPNCPVRCVFVHYDEEEGFFQRHAQNLQIYNLLACLWCLYFIITLGQCIIARTFSSYYWSLSKPHNIRRSSLYKAFCQTLRYHTGSMAFGAIFVNMFQGVRIILEYLKNKTEGGRCCCSCFPINILLKGCIYVFDKVLKYFTRNTYIMITTYGDNFFISANNVYMLCGRNKGRVLKVDWITDLLLFFGRLLVVGAMGVLACYFFNGDMSVTADVFQAKLLNFSWLPVTLVMVGTYFIAQGCFSVYSMGVDTFILCVIDDLERNDGTLQRPYMSRTLMQLLQQQNDSVL</sequence>
<evidence type="ECO:0000256" key="13">
    <source>
        <dbReference type="RuleBase" id="RU368066"/>
    </source>
</evidence>
<evidence type="ECO:0000256" key="3">
    <source>
        <dbReference type="ARBA" id="ARBA00007168"/>
    </source>
</evidence>
<keyword evidence="15" id="KW-1185">Reference proteome</keyword>
<feature type="transmembrane region" description="Helical" evidence="13">
    <location>
        <begin position="318"/>
        <end position="341"/>
    </location>
</feature>